<comment type="caution">
    <text evidence="2">The sequence shown here is derived from an EMBL/GenBank/DDBJ whole genome shotgun (WGS) entry which is preliminary data.</text>
</comment>
<evidence type="ECO:0000256" key="1">
    <source>
        <dbReference type="SAM" id="MobiDB-lite"/>
    </source>
</evidence>
<dbReference type="Proteomes" id="UP001500831">
    <property type="component" value="Unassembled WGS sequence"/>
</dbReference>
<organism evidence="2 3">
    <name type="scientific">Streptosporangium fragile</name>
    <dbReference type="NCBI Taxonomy" id="46186"/>
    <lineage>
        <taxon>Bacteria</taxon>
        <taxon>Bacillati</taxon>
        <taxon>Actinomycetota</taxon>
        <taxon>Actinomycetes</taxon>
        <taxon>Streptosporangiales</taxon>
        <taxon>Streptosporangiaceae</taxon>
        <taxon>Streptosporangium</taxon>
    </lineage>
</organism>
<keyword evidence="3" id="KW-1185">Reference proteome</keyword>
<dbReference type="EMBL" id="BAAAVI010000066">
    <property type="protein sequence ID" value="GAA2899691.1"/>
    <property type="molecule type" value="Genomic_DNA"/>
</dbReference>
<feature type="compositionally biased region" description="Low complexity" evidence="1">
    <location>
        <begin position="43"/>
        <end position="64"/>
    </location>
</feature>
<sequence>MAGRRFPRRADPAVRSLRLMDCGHACCLSLFRGSRDTGSRTSAGRPAAEAVPGVPEAPPAARRVLGLPVRGGPGACEPRRGRLTGRHNKHPNLSVVIFSRERIARDGKRPRTW</sequence>
<name>A0ABN3W5S8_9ACTN</name>
<evidence type="ECO:0000313" key="3">
    <source>
        <dbReference type="Proteomes" id="UP001500831"/>
    </source>
</evidence>
<proteinExistence type="predicted"/>
<feature type="region of interest" description="Disordered" evidence="1">
    <location>
        <begin position="33"/>
        <end position="88"/>
    </location>
</feature>
<accession>A0ABN3W5S8</accession>
<evidence type="ECO:0000313" key="2">
    <source>
        <dbReference type="EMBL" id="GAA2899691.1"/>
    </source>
</evidence>
<gene>
    <name evidence="2" type="ORF">GCM10010517_65230</name>
</gene>
<reference evidence="2 3" key="1">
    <citation type="journal article" date="2019" name="Int. J. Syst. Evol. Microbiol.">
        <title>The Global Catalogue of Microorganisms (GCM) 10K type strain sequencing project: providing services to taxonomists for standard genome sequencing and annotation.</title>
        <authorList>
            <consortium name="The Broad Institute Genomics Platform"/>
            <consortium name="The Broad Institute Genome Sequencing Center for Infectious Disease"/>
            <person name="Wu L."/>
            <person name="Ma J."/>
        </authorList>
    </citation>
    <scope>NUCLEOTIDE SEQUENCE [LARGE SCALE GENOMIC DNA]</scope>
    <source>
        <strain evidence="2 3">JCM 6242</strain>
    </source>
</reference>
<protein>
    <submittedName>
        <fullName evidence="2">Uncharacterized protein</fullName>
    </submittedName>
</protein>